<dbReference type="GO" id="GO:0005634">
    <property type="term" value="C:nucleus"/>
    <property type="evidence" value="ECO:0007669"/>
    <property type="project" value="UniProtKB-SubCell"/>
</dbReference>
<dbReference type="InterPro" id="IPR036361">
    <property type="entry name" value="SAP_dom_sf"/>
</dbReference>
<dbReference type="InterPro" id="IPR051738">
    <property type="entry name" value="SAF_Modulators"/>
</dbReference>
<comment type="subcellular location">
    <subcellularLocation>
        <location evidence="1">Nucleus</location>
    </subcellularLocation>
</comment>
<dbReference type="SMART" id="SM00513">
    <property type="entry name" value="SAP"/>
    <property type="match status" value="1"/>
</dbReference>
<feature type="compositionally biased region" description="Acidic residues" evidence="4">
    <location>
        <begin position="40"/>
        <end position="49"/>
    </location>
</feature>
<evidence type="ECO:0000259" key="5">
    <source>
        <dbReference type="PROSITE" id="PS50800"/>
    </source>
</evidence>
<name>A0A4Y2CF95_ARAVE</name>
<dbReference type="PANTHER" id="PTHR15683">
    <property type="entry name" value="SCAFFOLD ATTACHMENT FACTOR B-RELATED"/>
    <property type="match status" value="1"/>
</dbReference>
<dbReference type="GO" id="GO:0003723">
    <property type="term" value="F:RNA binding"/>
    <property type="evidence" value="ECO:0007669"/>
    <property type="project" value="UniProtKB-KW"/>
</dbReference>
<keyword evidence="2" id="KW-0694">RNA-binding</keyword>
<comment type="caution">
    <text evidence="6">The sequence shown here is derived from an EMBL/GenBank/DDBJ whole genome shotgun (WGS) entry which is preliminary data.</text>
</comment>
<dbReference type="GO" id="GO:0043565">
    <property type="term" value="F:sequence-specific DNA binding"/>
    <property type="evidence" value="ECO:0007669"/>
    <property type="project" value="TreeGrafter"/>
</dbReference>
<dbReference type="EMBL" id="BGPR01000180">
    <property type="protein sequence ID" value="GBM02427.1"/>
    <property type="molecule type" value="Genomic_DNA"/>
</dbReference>
<keyword evidence="3" id="KW-0539">Nucleus</keyword>
<feature type="compositionally biased region" description="Basic and acidic residues" evidence="4">
    <location>
        <begin position="80"/>
        <end position="95"/>
    </location>
</feature>
<dbReference type="AlphaFoldDB" id="A0A4Y2CF95"/>
<evidence type="ECO:0000256" key="1">
    <source>
        <dbReference type="ARBA" id="ARBA00004123"/>
    </source>
</evidence>
<organism evidence="6 7">
    <name type="scientific">Araneus ventricosus</name>
    <name type="common">Orbweaver spider</name>
    <name type="synonym">Epeira ventricosa</name>
    <dbReference type="NCBI Taxonomy" id="182803"/>
    <lineage>
        <taxon>Eukaryota</taxon>
        <taxon>Metazoa</taxon>
        <taxon>Ecdysozoa</taxon>
        <taxon>Arthropoda</taxon>
        <taxon>Chelicerata</taxon>
        <taxon>Arachnida</taxon>
        <taxon>Araneae</taxon>
        <taxon>Araneomorphae</taxon>
        <taxon>Entelegynae</taxon>
        <taxon>Araneoidea</taxon>
        <taxon>Araneidae</taxon>
        <taxon>Araneus</taxon>
    </lineage>
</organism>
<dbReference type="InterPro" id="IPR003034">
    <property type="entry name" value="SAP_dom"/>
</dbReference>
<evidence type="ECO:0000256" key="3">
    <source>
        <dbReference type="ARBA" id="ARBA00023242"/>
    </source>
</evidence>
<protein>
    <recommendedName>
        <fullName evidence="5">SAP domain-containing protein</fullName>
    </recommendedName>
</protein>
<evidence type="ECO:0000313" key="6">
    <source>
        <dbReference type="EMBL" id="GBM02427.1"/>
    </source>
</evidence>
<feature type="region of interest" description="Disordered" evidence="4">
    <location>
        <begin position="40"/>
        <end position="118"/>
    </location>
</feature>
<sequence>MASKGDLKISDLKAKLEKRGLDKTGVNSVLIERLRNALEDEGIDPDDHEFEINSDVATVKNSKRRSDAEDEELDQGNEVSKSEVTEEDESKKEASINDGVNSLSEGAESADAKREFGDHVISIQRRQTVLIVKKLDASSVKKPAAKGEVKDSASKKSDDAERALSVDNDKQ</sequence>
<dbReference type="PROSITE" id="PS50800">
    <property type="entry name" value="SAP"/>
    <property type="match status" value="1"/>
</dbReference>
<feature type="compositionally biased region" description="Basic and acidic residues" evidence="4">
    <location>
        <begin position="145"/>
        <end position="171"/>
    </location>
</feature>
<dbReference type="Pfam" id="PF02037">
    <property type="entry name" value="SAP"/>
    <property type="match status" value="1"/>
</dbReference>
<evidence type="ECO:0000256" key="2">
    <source>
        <dbReference type="ARBA" id="ARBA00022884"/>
    </source>
</evidence>
<keyword evidence="7" id="KW-1185">Reference proteome</keyword>
<evidence type="ECO:0000313" key="7">
    <source>
        <dbReference type="Proteomes" id="UP000499080"/>
    </source>
</evidence>
<dbReference type="GO" id="GO:0050684">
    <property type="term" value="P:regulation of mRNA processing"/>
    <property type="evidence" value="ECO:0007669"/>
    <property type="project" value="TreeGrafter"/>
</dbReference>
<dbReference type="PANTHER" id="PTHR15683:SF8">
    <property type="entry name" value="SCAFFOLD ATTACHMENT FACTOR B, ISOFORM B"/>
    <property type="match status" value="1"/>
</dbReference>
<dbReference type="OrthoDB" id="79455at2759"/>
<dbReference type="Proteomes" id="UP000499080">
    <property type="component" value="Unassembled WGS sequence"/>
</dbReference>
<accession>A0A4Y2CF95</accession>
<dbReference type="GO" id="GO:0006357">
    <property type="term" value="P:regulation of transcription by RNA polymerase II"/>
    <property type="evidence" value="ECO:0007669"/>
    <property type="project" value="TreeGrafter"/>
</dbReference>
<proteinExistence type="predicted"/>
<feature type="region of interest" description="Disordered" evidence="4">
    <location>
        <begin position="134"/>
        <end position="171"/>
    </location>
</feature>
<evidence type="ECO:0000256" key="4">
    <source>
        <dbReference type="SAM" id="MobiDB-lite"/>
    </source>
</evidence>
<dbReference type="Gene3D" id="1.10.720.30">
    <property type="entry name" value="SAP domain"/>
    <property type="match status" value="1"/>
</dbReference>
<gene>
    <name evidence="6" type="ORF">AVEN_76479_1</name>
</gene>
<feature type="domain" description="SAP" evidence="5">
    <location>
        <begin position="4"/>
        <end position="38"/>
    </location>
</feature>
<reference evidence="6 7" key="1">
    <citation type="journal article" date="2019" name="Sci. Rep.">
        <title>Orb-weaving spider Araneus ventricosus genome elucidates the spidroin gene catalogue.</title>
        <authorList>
            <person name="Kono N."/>
            <person name="Nakamura H."/>
            <person name="Ohtoshi R."/>
            <person name="Moran D.A.P."/>
            <person name="Shinohara A."/>
            <person name="Yoshida Y."/>
            <person name="Fujiwara M."/>
            <person name="Mori M."/>
            <person name="Tomita M."/>
            <person name="Arakawa K."/>
        </authorList>
    </citation>
    <scope>NUCLEOTIDE SEQUENCE [LARGE SCALE GENOMIC DNA]</scope>
</reference>
<dbReference type="SUPFAM" id="SSF68906">
    <property type="entry name" value="SAP domain"/>
    <property type="match status" value="1"/>
</dbReference>